<name>A0AAQ3MFN7_VIGMU</name>
<dbReference type="EMBL" id="CP144690">
    <property type="protein sequence ID" value="WVY90262.1"/>
    <property type="molecule type" value="Genomic_DNA"/>
</dbReference>
<reference evidence="1 2" key="1">
    <citation type="journal article" date="2023" name="Life. Sci Alliance">
        <title>Evolutionary insights into 3D genome organization and epigenetic landscape of Vigna mungo.</title>
        <authorList>
            <person name="Junaid A."/>
            <person name="Singh B."/>
            <person name="Bhatia S."/>
        </authorList>
    </citation>
    <scope>NUCLEOTIDE SEQUENCE [LARGE SCALE GENOMIC DNA]</scope>
    <source>
        <strain evidence="1">Urdbean</strain>
    </source>
</reference>
<proteinExistence type="predicted"/>
<protein>
    <submittedName>
        <fullName evidence="1">Uncharacterized protein</fullName>
    </submittedName>
</protein>
<dbReference type="AlphaFoldDB" id="A0AAQ3MFN7"/>
<evidence type="ECO:0000313" key="2">
    <source>
        <dbReference type="Proteomes" id="UP001374535"/>
    </source>
</evidence>
<organism evidence="1 2">
    <name type="scientific">Vigna mungo</name>
    <name type="common">Black gram</name>
    <name type="synonym">Phaseolus mungo</name>
    <dbReference type="NCBI Taxonomy" id="3915"/>
    <lineage>
        <taxon>Eukaryota</taxon>
        <taxon>Viridiplantae</taxon>
        <taxon>Streptophyta</taxon>
        <taxon>Embryophyta</taxon>
        <taxon>Tracheophyta</taxon>
        <taxon>Spermatophyta</taxon>
        <taxon>Magnoliopsida</taxon>
        <taxon>eudicotyledons</taxon>
        <taxon>Gunneridae</taxon>
        <taxon>Pentapetalae</taxon>
        <taxon>rosids</taxon>
        <taxon>fabids</taxon>
        <taxon>Fabales</taxon>
        <taxon>Fabaceae</taxon>
        <taxon>Papilionoideae</taxon>
        <taxon>50 kb inversion clade</taxon>
        <taxon>NPAAA clade</taxon>
        <taxon>indigoferoid/millettioid clade</taxon>
        <taxon>Phaseoleae</taxon>
        <taxon>Vigna</taxon>
    </lineage>
</organism>
<sequence>MPVVTSRRFNDKALPVEFDPKTFVPIGEHATEFKNYLGTLTRFHVPILATRWGDVLEVEKNLLWQDILENWVIPDDERIRKKILSQIVTRWRDFKTTMTRKFVIGSKQNETPCTKYKISYDG</sequence>
<feature type="non-terminal residue" evidence="1">
    <location>
        <position position="1"/>
    </location>
</feature>
<dbReference type="PANTHER" id="PTHR33018:SF34">
    <property type="entry name" value="OS02G0472350 PROTEIN"/>
    <property type="match status" value="1"/>
</dbReference>
<keyword evidence="2" id="KW-1185">Reference proteome</keyword>
<gene>
    <name evidence="1" type="ORF">V8G54_035776</name>
</gene>
<dbReference type="Proteomes" id="UP001374535">
    <property type="component" value="Chromosome 11"/>
</dbReference>
<dbReference type="PANTHER" id="PTHR33018">
    <property type="entry name" value="OS10G0338966 PROTEIN-RELATED"/>
    <property type="match status" value="1"/>
</dbReference>
<evidence type="ECO:0000313" key="1">
    <source>
        <dbReference type="EMBL" id="WVY90262.1"/>
    </source>
</evidence>
<accession>A0AAQ3MFN7</accession>